<reference evidence="1" key="1">
    <citation type="journal article" date="2011" name="PLoS ONE">
        <title>Ralstonia syzygii, the Blood Disease Bacterium and some Asian R. solanacearum strains form a single genomic species despite divergent lifestyles.</title>
        <authorList>
            <person name="Remenant B."/>
            <person name="de Cambiaire J.C."/>
            <person name="Cellier G."/>
            <person name="Jacobs J.M."/>
            <person name="Mangenot S."/>
            <person name="Barbe V."/>
            <person name="Lajus A."/>
            <person name="Vallenet D."/>
            <person name="Medigue C."/>
            <person name="Fegan M."/>
            <person name="Allen C."/>
            <person name="Prior P."/>
        </authorList>
    </citation>
    <scope>NUCLEOTIDE SEQUENCE</scope>
    <source>
        <strain evidence="1">R229</strain>
    </source>
</reference>
<gene>
    <name evidence="1" type="ORF">BDB_mp60464</name>
</gene>
<dbReference type="EMBL" id="FR854082">
    <property type="protein sequence ID" value="CCA83298.1"/>
    <property type="molecule type" value="Genomic_DNA"/>
</dbReference>
<reference evidence="1" key="2">
    <citation type="submission" date="2011-04" db="EMBL/GenBank/DDBJ databases">
        <authorList>
            <person name="Genoscope - CEA"/>
        </authorList>
    </citation>
    <scope>NUCLEOTIDE SEQUENCE</scope>
    <source>
        <strain evidence="1">R229</strain>
    </source>
</reference>
<organism evidence="1">
    <name type="scientific">blood disease bacterium R229</name>
    <dbReference type="NCBI Taxonomy" id="741978"/>
    <lineage>
        <taxon>Bacteria</taxon>
        <taxon>Pseudomonadati</taxon>
        <taxon>Pseudomonadota</taxon>
        <taxon>Betaproteobacteria</taxon>
        <taxon>Burkholderiales</taxon>
        <taxon>Burkholderiaceae</taxon>
        <taxon>Ralstonia</taxon>
        <taxon>Ralstonia solanacearum species complex</taxon>
    </lineage>
</organism>
<dbReference type="AlphaFoldDB" id="G2ZW14"/>
<name>G2ZW14_9RALS</name>
<protein>
    <submittedName>
        <fullName evidence="1">Uncharacterized protein</fullName>
    </submittedName>
</protein>
<proteinExistence type="predicted"/>
<sequence>MTSPVENATHGVAETPYGAKVAFTRSRSTWATLFGEKPAEGVYGLCDWLGDTVHVGVFRGGIQTLCHECVHAALFILDGAGVDVTESNGEPLAYLTDFLFGKGRQALWAARST</sequence>
<evidence type="ECO:0000313" key="1">
    <source>
        <dbReference type="EMBL" id="CCA83298.1"/>
    </source>
</evidence>
<accession>G2ZW14</accession>